<dbReference type="SMART" id="SM00220">
    <property type="entry name" value="S_TKc"/>
    <property type="match status" value="1"/>
</dbReference>
<evidence type="ECO:0000313" key="3">
    <source>
        <dbReference type="EMBL" id="QHT01832.1"/>
    </source>
</evidence>
<dbReference type="AlphaFoldDB" id="A0A6C0CCF9"/>
<dbReference type="SUPFAM" id="SSF56112">
    <property type="entry name" value="Protein kinase-like (PK-like)"/>
    <property type="match status" value="1"/>
</dbReference>
<sequence length="265" mass="30706">MLLNKKYVVLENIANGEFGVLVKAQYNNINYAIKIGSKEAIKYEAMLYKQLKGVANISKVYDLFEFNTNYCLVLDYYSDTLTGVKEKIFTTSPSYIVSVLNYIKELIYILRDVHAKHIIHRDIKPSNICLANNKVFLIDFGISKIYKIGRIHNNESKINGIVGSVNFSSLNIINCIEPSRRDDIESTIYVLLYMLLSNTSYNDYNNLEITQKKDGTLIIGLLKTNYSNIIDYEVFNKLFNYIRRLKYNQQPNYDYIITLLCSLIK</sequence>
<reference evidence="3" key="1">
    <citation type="journal article" date="2020" name="Nature">
        <title>Giant virus diversity and host interactions through global metagenomics.</title>
        <authorList>
            <person name="Schulz F."/>
            <person name="Roux S."/>
            <person name="Paez-Espino D."/>
            <person name="Jungbluth S."/>
            <person name="Walsh D.A."/>
            <person name="Denef V.J."/>
            <person name="McMahon K.D."/>
            <person name="Konstantinidis K.T."/>
            <person name="Eloe-Fadrosh E.A."/>
            <person name="Kyrpides N.C."/>
            <person name="Woyke T."/>
        </authorList>
    </citation>
    <scope>NUCLEOTIDE SEQUENCE</scope>
    <source>
        <strain evidence="3">GVMAG-M-3300020523-10</strain>
    </source>
</reference>
<feature type="domain" description="Protein kinase" evidence="2">
    <location>
        <begin position="7"/>
        <end position="265"/>
    </location>
</feature>
<evidence type="ECO:0000256" key="1">
    <source>
        <dbReference type="ARBA" id="ARBA00012513"/>
    </source>
</evidence>
<dbReference type="InterPro" id="IPR050235">
    <property type="entry name" value="CK1_Ser-Thr_kinase"/>
</dbReference>
<protein>
    <recommendedName>
        <fullName evidence="1">non-specific serine/threonine protein kinase</fullName>
        <ecNumber evidence="1">2.7.11.1</ecNumber>
    </recommendedName>
</protein>
<evidence type="ECO:0000259" key="2">
    <source>
        <dbReference type="PROSITE" id="PS50011"/>
    </source>
</evidence>
<proteinExistence type="predicted"/>
<dbReference type="PROSITE" id="PS50011">
    <property type="entry name" value="PROTEIN_KINASE_DOM"/>
    <property type="match status" value="1"/>
</dbReference>
<dbReference type="Pfam" id="PF00069">
    <property type="entry name" value="Pkinase"/>
    <property type="match status" value="1"/>
</dbReference>
<dbReference type="GO" id="GO:0004674">
    <property type="term" value="F:protein serine/threonine kinase activity"/>
    <property type="evidence" value="ECO:0007669"/>
    <property type="project" value="UniProtKB-EC"/>
</dbReference>
<organism evidence="3">
    <name type="scientific">viral metagenome</name>
    <dbReference type="NCBI Taxonomy" id="1070528"/>
    <lineage>
        <taxon>unclassified sequences</taxon>
        <taxon>metagenomes</taxon>
        <taxon>organismal metagenomes</taxon>
    </lineage>
</organism>
<dbReference type="EMBL" id="MN739382">
    <property type="protein sequence ID" value="QHT01832.1"/>
    <property type="molecule type" value="Genomic_DNA"/>
</dbReference>
<dbReference type="Gene3D" id="1.10.510.10">
    <property type="entry name" value="Transferase(Phosphotransferase) domain 1"/>
    <property type="match status" value="1"/>
</dbReference>
<dbReference type="InterPro" id="IPR000719">
    <property type="entry name" value="Prot_kinase_dom"/>
</dbReference>
<dbReference type="InterPro" id="IPR008271">
    <property type="entry name" value="Ser/Thr_kinase_AS"/>
</dbReference>
<dbReference type="PROSITE" id="PS00108">
    <property type="entry name" value="PROTEIN_KINASE_ST"/>
    <property type="match status" value="1"/>
</dbReference>
<dbReference type="GO" id="GO:0005524">
    <property type="term" value="F:ATP binding"/>
    <property type="evidence" value="ECO:0007669"/>
    <property type="project" value="InterPro"/>
</dbReference>
<dbReference type="EC" id="2.7.11.1" evidence="1"/>
<dbReference type="PANTHER" id="PTHR11909">
    <property type="entry name" value="CASEIN KINASE-RELATED"/>
    <property type="match status" value="1"/>
</dbReference>
<accession>A0A6C0CCF9</accession>
<name>A0A6C0CCF9_9ZZZZ</name>
<dbReference type="InterPro" id="IPR011009">
    <property type="entry name" value="Kinase-like_dom_sf"/>
</dbReference>